<evidence type="ECO:0000256" key="1">
    <source>
        <dbReference type="ARBA" id="ARBA00004651"/>
    </source>
</evidence>
<dbReference type="STRING" id="29563.SAMN02983006_01521"/>
<evidence type="ECO:0000256" key="5">
    <source>
        <dbReference type="ARBA" id="ARBA00022989"/>
    </source>
</evidence>
<dbReference type="Proteomes" id="UP000199006">
    <property type="component" value="Unassembled WGS sequence"/>
</dbReference>
<dbReference type="InterPro" id="IPR035906">
    <property type="entry name" value="MetI-like_sf"/>
</dbReference>
<keyword evidence="6 7" id="KW-0472">Membrane</keyword>
<keyword evidence="5 7" id="KW-1133">Transmembrane helix</keyword>
<dbReference type="Pfam" id="PF00528">
    <property type="entry name" value="BPD_transp_1"/>
    <property type="match status" value="1"/>
</dbReference>
<keyword evidence="2 7" id="KW-0813">Transport</keyword>
<dbReference type="InterPro" id="IPR025966">
    <property type="entry name" value="OppC_N"/>
</dbReference>
<dbReference type="EMBL" id="FOTI01000019">
    <property type="protein sequence ID" value="SFL58205.1"/>
    <property type="molecule type" value="Genomic_DNA"/>
</dbReference>
<keyword evidence="10" id="KW-1185">Reference proteome</keyword>
<protein>
    <submittedName>
        <fullName evidence="9">Oligopeptide transport system permease protein</fullName>
    </submittedName>
</protein>
<dbReference type="Pfam" id="PF12911">
    <property type="entry name" value="OppC_N"/>
    <property type="match status" value="1"/>
</dbReference>
<dbReference type="Gene3D" id="1.10.3720.10">
    <property type="entry name" value="MetI-like"/>
    <property type="match status" value="1"/>
</dbReference>
<evidence type="ECO:0000313" key="10">
    <source>
        <dbReference type="Proteomes" id="UP000199006"/>
    </source>
</evidence>
<comment type="similarity">
    <text evidence="7">Belongs to the binding-protein-dependent transport system permease family.</text>
</comment>
<evidence type="ECO:0000259" key="8">
    <source>
        <dbReference type="PROSITE" id="PS50928"/>
    </source>
</evidence>
<dbReference type="InterPro" id="IPR050366">
    <property type="entry name" value="BP-dependent_transpt_permease"/>
</dbReference>
<dbReference type="SUPFAM" id="SSF161098">
    <property type="entry name" value="MetI-like"/>
    <property type="match status" value="1"/>
</dbReference>
<feature type="domain" description="ABC transmembrane type-1" evidence="8">
    <location>
        <begin position="93"/>
        <end position="282"/>
    </location>
</feature>
<dbReference type="PANTHER" id="PTHR43386">
    <property type="entry name" value="OLIGOPEPTIDE TRANSPORT SYSTEM PERMEASE PROTEIN APPC"/>
    <property type="match status" value="1"/>
</dbReference>
<evidence type="ECO:0000256" key="7">
    <source>
        <dbReference type="RuleBase" id="RU363032"/>
    </source>
</evidence>
<feature type="transmembrane region" description="Helical" evidence="7">
    <location>
        <begin position="206"/>
        <end position="228"/>
    </location>
</feature>
<dbReference type="PANTHER" id="PTHR43386:SF1">
    <property type="entry name" value="D,D-DIPEPTIDE TRANSPORT SYSTEM PERMEASE PROTEIN DDPC-RELATED"/>
    <property type="match status" value="1"/>
</dbReference>
<dbReference type="GO" id="GO:0005886">
    <property type="term" value="C:plasma membrane"/>
    <property type="evidence" value="ECO:0007669"/>
    <property type="project" value="UniProtKB-SubCell"/>
</dbReference>
<keyword evidence="3" id="KW-1003">Cell membrane</keyword>
<feature type="transmembrane region" description="Helical" evidence="7">
    <location>
        <begin position="262"/>
        <end position="282"/>
    </location>
</feature>
<dbReference type="PROSITE" id="PS50928">
    <property type="entry name" value="ABC_TM1"/>
    <property type="match status" value="1"/>
</dbReference>
<comment type="subcellular location">
    <subcellularLocation>
        <location evidence="1 7">Cell membrane</location>
        <topology evidence="1 7">Multi-pass membrane protein</topology>
    </subcellularLocation>
</comment>
<dbReference type="OrthoDB" id="9797852at2"/>
<name>A0A1I4IV66_9FIRM</name>
<evidence type="ECO:0000256" key="6">
    <source>
        <dbReference type="ARBA" id="ARBA00023136"/>
    </source>
</evidence>
<dbReference type="InterPro" id="IPR000515">
    <property type="entry name" value="MetI-like"/>
</dbReference>
<proteinExistence type="inferred from homology"/>
<dbReference type="CDD" id="cd06261">
    <property type="entry name" value="TM_PBP2"/>
    <property type="match status" value="1"/>
</dbReference>
<feature type="transmembrane region" description="Helical" evidence="7">
    <location>
        <begin position="156"/>
        <end position="175"/>
    </location>
</feature>
<evidence type="ECO:0000313" key="9">
    <source>
        <dbReference type="EMBL" id="SFL58205.1"/>
    </source>
</evidence>
<evidence type="ECO:0000256" key="4">
    <source>
        <dbReference type="ARBA" id="ARBA00022692"/>
    </source>
</evidence>
<organism evidence="9 10">
    <name type="scientific">Halanaerobium salsuginis</name>
    <dbReference type="NCBI Taxonomy" id="29563"/>
    <lineage>
        <taxon>Bacteria</taxon>
        <taxon>Bacillati</taxon>
        <taxon>Bacillota</taxon>
        <taxon>Clostridia</taxon>
        <taxon>Halanaerobiales</taxon>
        <taxon>Halanaerobiaceae</taxon>
        <taxon>Halanaerobium</taxon>
    </lineage>
</organism>
<gene>
    <name evidence="9" type="ORF">SAMN02983006_01521</name>
</gene>
<dbReference type="GO" id="GO:0055085">
    <property type="term" value="P:transmembrane transport"/>
    <property type="evidence" value="ECO:0007669"/>
    <property type="project" value="InterPro"/>
</dbReference>
<dbReference type="RefSeq" id="WP_089861628.1">
    <property type="nucleotide sequence ID" value="NZ_FOTI01000019.1"/>
</dbReference>
<feature type="transmembrane region" description="Helical" evidence="7">
    <location>
        <begin position="32"/>
        <end position="54"/>
    </location>
</feature>
<evidence type="ECO:0000256" key="3">
    <source>
        <dbReference type="ARBA" id="ARBA00022475"/>
    </source>
</evidence>
<reference evidence="9 10" key="1">
    <citation type="submission" date="2016-10" db="EMBL/GenBank/DDBJ databases">
        <authorList>
            <person name="de Groot N.N."/>
        </authorList>
    </citation>
    <scope>NUCLEOTIDE SEQUENCE [LARGE SCALE GENOMIC DNA]</scope>
    <source>
        <strain evidence="9 10">ATCC 51327</strain>
    </source>
</reference>
<accession>A0A1I4IV66</accession>
<sequence length="296" mass="32921">MLDFLKKDKIDSNKSSYGMWYDTWRRLRRNRAAVVGLIMVTIFLLVAIFAPLLAPYDPAEINLAAILQPPSSQYWLGTDYYGRDLLSRIIYGSRISISVGVIVQLVSISIGTLMGSLAGYYGGKVDMIIMRLVDIVMSFPSLLLTIAIMVALGPGLYNVFLALGAVWWTKTARIMRSEFIRHRKKEYVEAARALGNNDFVIMYKHILPNCLAPLIITFTMGVASAIMAEASLSFLGLGAQEPTPSWGSIINNGLQYLRTKPWYSLFPGLAIAYTVLGFNLFGDGLRDALDPKMKNN</sequence>
<dbReference type="AlphaFoldDB" id="A0A1I4IV66"/>
<keyword evidence="4 7" id="KW-0812">Transmembrane</keyword>
<evidence type="ECO:0000256" key="2">
    <source>
        <dbReference type="ARBA" id="ARBA00022448"/>
    </source>
</evidence>